<dbReference type="RefSeq" id="WP_183604598.1">
    <property type="nucleotide sequence ID" value="NZ_JACHXK010000035.1"/>
</dbReference>
<evidence type="ECO:0000313" key="4">
    <source>
        <dbReference type="Proteomes" id="UP000570361"/>
    </source>
</evidence>
<feature type="transmembrane region" description="Helical" evidence="1">
    <location>
        <begin position="243"/>
        <end position="262"/>
    </location>
</feature>
<feature type="transmembrane region" description="Helical" evidence="1">
    <location>
        <begin position="323"/>
        <end position="351"/>
    </location>
</feature>
<dbReference type="InterPro" id="IPR032809">
    <property type="entry name" value="Put_HupE_UreJ"/>
</dbReference>
<keyword evidence="1" id="KW-0812">Transmembrane</keyword>
<evidence type="ECO:0000256" key="1">
    <source>
        <dbReference type="SAM" id="Phobius"/>
    </source>
</evidence>
<dbReference type="Proteomes" id="UP000570361">
    <property type="component" value="Unassembled WGS sequence"/>
</dbReference>
<keyword evidence="2" id="KW-0732">Signal</keyword>
<keyword evidence="1" id="KW-1133">Transmembrane helix</keyword>
<keyword evidence="4" id="KW-1185">Reference proteome</keyword>
<proteinExistence type="predicted"/>
<feature type="signal peptide" evidence="2">
    <location>
        <begin position="1"/>
        <end position="31"/>
    </location>
</feature>
<name>A0A7W5FRI5_9BACL</name>
<dbReference type="AlphaFoldDB" id="A0A7W5FRI5"/>
<feature type="transmembrane region" description="Helical" evidence="1">
    <location>
        <begin position="268"/>
        <end position="286"/>
    </location>
</feature>
<comment type="caution">
    <text evidence="3">The sequence shown here is derived from an EMBL/GenBank/DDBJ whole genome shotgun (WGS) entry which is preliminary data.</text>
</comment>
<reference evidence="3 4" key="1">
    <citation type="submission" date="2020-08" db="EMBL/GenBank/DDBJ databases">
        <title>Genomic Encyclopedia of Type Strains, Phase III (KMG-III): the genomes of soil and plant-associated and newly described type strains.</title>
        <authorList>
            <person name="Whitman W."/>
        </authorList>
    </citation>
    <scope>NUCLEOTIDE SEQUENCE [LARGE SCALE GENOMIC DNA]</scope>
    <source>
        <strain evidence="3 4">CECT 5862</strain>
    </source>
</reference>
<feature type="transmembrane region" description="Helical" evidence="1">
    <location>
        <begin position="212"/>
        <end position="236"/>
    </location>
</feature>
<gene>
    <name evidence="3" type="ORF">FHS18_006686</name>
</gene>
<feature type="chain" id="PRO_5039633937" evidence="2">
    <location>
        <begin position="32"/>
        <end position="383"/>
    </location>
</feature>
<feature type="transmembrane region" description="Helical" evidence="1">
    <location>
        <begin position="298"/>
        <end position="317"/>
    </location>
</feature>
<evidence type="ECO:0000256" key="2">
    <source>
        <dbReference type="SAM" id="SignalP"/>
    </source>
</evidence>
<evidence type="ECO:0000313" key="3">
    <source>
        <dbReference type="EMBL" id="MBB3114565.1"/>
    </source>
</evidence>
<organism evidence="3 4">
    <name type="scientific">Paenibacillus phyllosphaerae</name>
    <dbReference type="NCBI Taxonomy" id="274593"/>
    <lineage>
        <taxon>Bacteria</taxon>
        <taxon>Bacillati</taxon>
        <taxon>Bacillota</taxon>
        <taxon>Bacilli</taxon>
        <taxon>Bacillales</taxon>
        <taxon>Paenibacillaceae</taxon>
        <taxon>Paenibacillus</taxon>
    </lineage>
</organism>
<accession>A0A7W5FRI5</accession>
<dbReference type="Pfam" id="PF13795">
    <property type="entry name" value="HupE_UreJ_2"/>
    <property type="match status" value="1"/>
</dbReference>
<sequence>MQFVKQGSGALRFAKWVTGAVLLIAALGAAAAPASAHMNTFGYSDIRVSDSGLTYEIDLDVQEVAQWMDVRSGGVFVLGGDSKRPAEGDVAWTEAQLRPLVEQSLIVKGGEQPAKLASIDGISIQSRNDIDYLHMALGYDFAEAAGEYSIDYRFFFDMDANHQNFAAIRTGEMSKDIVFTSGQTLAAGAIGAEAGNTTTVELPNWTVTAWDYFVIGLEHIWGGIDHLLFILALVMARLRAWDYVKVLTAFTVGHSMTIALAALDVVTLPASIVEPVIALSIAYVAIENIFRKEINHRWIVALLFGLIHGFGFAQVLQESPIDAIVLALFSFNIGVEAGQLAVLAVLIPVLLWLRRMSFYAYSNVAVSGVVMVFGLYWFVMRIL</sequence>
<dbReference type="EMBL" id="JACHXK010000035">
    <property type="protein sequence ID" value="MBB3114565.1"/>
    <property type="molecule type" value="Genomic_DNA"/>
</dbReference>
<keyword evidence="1" id="KW-0472">Membrane</keyword>
<feature type="transmembrane region" description="Helical" evidence="1">
    <location>
        <begin position="358"/>
        <end position="379"/>
    </location>
</feature>
<protein>
    <submittedName>
        <fullName evidence="3">Hydrogenase/urease accessory protein HupE</fullName>
    </submittedName>
</protein>